<dbReference type="NCBIfam" id="TIGR00505">
    <property type="entry name" value="ribA"/>
    <property type="match status" value="1"/>
</dbReference>
<evidence type="ECO:0000256" key="14">
    <source>
        <dbReference type="ARBA" id="ARBA00023134"/>
    </source>
</evidence>
<dbReference type="HAMAP" id="MF_00179">
    <property type="entry name" value="RibA"/>
    <property type="match status" value="1"/>
</dbReference>
<dbReference type="Proteomes" id="UP000317093">
    <property type="component" value="Chromosome"/>
</dbReference>
<dbReference type="EC" id="3.5.4.25" evidence="20"/>
<feature type="binding site" evidence="20">
    <location>
        <position position="35"/>
    </location>
    <ligand>
        <name>Mg(2+)</name>
        <dbReference type="ChEBI" id="CHEBI:18420"/>
        <label>2</label>
    </ligand>
</feature>
<dbReference type="NCBIfam" id="NF001591">
    <property type="entry name" value="PRK00393.1"/>
    <property type="match status" value="1"/>
</dbReference>
<dbReference type="NCBIfam" id="NF006803">
    <property type="entry name" value="PRK09311.1"/>
    <property type="match status" value="1"/>
</dbReference>
<comment type="function">
    <text evidence="18 20">Catalyzes the conversion of GTP to 2,5-diamino-6-ribosylamino-4(3H)-pyrimidinone 5'-phosphate (DARP), formate and pyrophosphate.</text>
</comment>
<feature type="domain" description="GTP cyclohydrolase II" evidence="21">
    <location>
        <begin position="215"/>
        <end position="390"/>
    </location>
</feature>
<keyword evidence="16 20" id="KW-0456">Lyase</keyword>
<dbReference type="Pfam" id="PF00926">
    <property type="entry name" value="DHBP_synthase"/>
    <property type="match status" value="1"/>
</dbReference>
<dbReference type="RefSeq" id="WP_145257971.1">
    <property type="nucleotide sequence ID" value="NZ_CP036279.1"/>
</dbReference>
<evidence type="ECO:0000256" key="13">
    <source>
        <dbReference type="ARBA" id="ARBA00022842"/>
    </source>
</evidence>
<dbReference type="InterPro" id="IPR000926">
    <property type="entry name" value="RibA"/>
</dbReference>
<evidence type="ECO:0000259" key="21">
    <source>
        <dbReference type="Pfam" id="PF00925"/>
    </source>
</evidence>
<feature type="binding site" evidence="20">
    <location>
        <position position="334"/>
    </location>
    <ligand>
        <name>GTP</name>
        <dbReference type="ChEBI" id="CHEBI:37565"/>
    </ligand>
</feature>
<dbReference type="HAMAP" id="MF_00180">
    <property type="entry name" value="RibB"/>
    <property type="match status" value="1"/>
</dbReference>
<dbReference type="Pfam" id="PF00925">
    <property type="entry name" value="GTP_cyclohydro2"/>
    <property type="match status" value="1"/>
</dbReference>
<protein>
    <recommendedName>
        <fullName evidence="20">Riboflavin biosynthesis protein RibBA</fullName>
    </recommendedName>
    <domain>
        <recommendedName>
            <fullName evidence="20">3,4-dihydroxy-2-butanone 4-phosphate synthase</fullName>
            <shortName evidence="20">DHBP synthase</shortName>
            <ecNumber evidence="20">4.1.99.12</ecNumber>
        </recommendedName>
    </domain>
    <domain>
        <recommendedName>
            <fullName evidence="20">GTP cyclohydrolase-2</fullName>
            <ecNumber evidence="20">3.5.4.25</ecNumber>
        </recommendedName>
        <alternativeName>
            <fullName evidence="20">GTP cyclohydrolase II</fullName>
        </alternativeName>
    </domain>
</protein>
<evidence type="ECO:0000256" key="5">
    <source>
        <dbReference type="ARBA" id="ARBA00004904"/>
    </source>
</evidence>
<dbReference type="EC" id="4.1.99.12" evidence="20"/>
<comment type="cofactor">
    <cofactor evidence="20">
        <name>Mg(2+)</name>
        <dbReference type="ChEBI" id="CHEBI:18420"/>
    </cofactor>
    <cofactor evidence="20">
        <name>Mn(2+)</name>
        <dbReference type="ChEBI" id="CHEBI:29035"/>
    </cofactor>
    <text evidence="20">Binds 2 divalent metal cations per subunit. Magnesium or manganese.</text>
</comment>
<comment type="pathway">
    <text evidence="4 20">Cofactor biosynthesis; riboflavin biosynthesis; 5-amino-6-(D-ribitylamino)uracil from GTP: step 1/4.</text>
</comment>
<dbReference type="InterPro" id="IPR000422">
    <property type="entry name" value="DHBP_synthase_RibB"/>
</dbReference>
<dbReference type="GO" id="GO:0003935">
    <property type="term" value="F:GTP cyclohydrolase II activity"/>
    <property type="evidence" value="ECO:0007669"/>
    <property type="project" value="UniProtKB-UniRule"/>
</dbReference>
<keyword evidence="14 20" id="KW-0342">GTP-binding</keyword>
<dbReference type="GO" id="GO:0005525">
    <property type="term" value="F:GTP binding"/>
    <property type="evidence" value="ECO:0007669"/>
    <property type="project" value="UniProtKB-KW"/>
</dbReference>
<accession>A0A518B354</accession>
<keyword evidence="13 20" id="KW-0460">Magnesium</keyword>
<dbReference type="EMBL" id="CP036279">
    <property type="protein sequence ID" value="QDU61372.1"/>
    <property type="molecule type" value="Genomic_DNA"/>
</dbReference>
<keyword evidence="12 20" id="KW-0862">Zinc</keyword>
<dbReference type="Gene3D" id="3.40.50.10990">
    <property type="entry name" value="GTP cyclohydrolase II"/>
    <property type="match status" value="1"/>
</dbReference>
<dbReference type="OrthoDB" id="9793111at2"/>
<keyword evidence="9 20" id="KW-0479">Metal-binding</keyword>
<evidence type="ECO:0000313" key="22">
    <source>
        <dbReference type="EMBL" id="QDU61372.1"/>
    </source>
</evidence>
<feature type="binding site" evidence="20">
    <location>
        <position position="289"/>
    </location>
    <ligand>
        <name>GTP</name>
        <dbReference type="ChEBI" id="CHEBI:37565"/>
    </ligand>
</feature>
<organism evidence="22 23">
    <name type="scientific">Kolteria novifilia</name>
    <dbReference type="NCBI Taxonomy" id="2527975"/>
    <lineage>
        <taxon>Bacteria</taxon>
        <taxon>Pseudomonadati</taxon>
        <taxon>Planctomycetota</taxon>
        <taxon>Planctomycetia</taxon>
        <taxon>Kolteriales</taxon>
        <taxon>Kolteriaceae</taxon>
        <taxon>Kolteria</taxon>
    </lineage>
</organism>
<dbReference type="InterPro" id="IPR036144">
    <property type="entry name" value="RibA-like_sf"/>
</dbReference>
<evidence type="ECO:0000256" key="7">
    <source>
        <dbReference type="ARBA" id="ARBA00008976"/>
    </source>
</evidence>
<dbReference type="GO" id="GO:0000287">
    <property type="term" value="F:magnesium ion binding"/>
    <property type="evidence" value="ECO:0007669"/>
    <property type="project" value="UniProtKB-UniRule"/>
</dbReference>
<dbReference type="PIRSF" id="PIRSF001259">
    <property type="entry name" value="RibA"/>
    <property type="match status" value="1"/>
</dbReference>
<comment type="function">
    <text evidence="3 20">Catalyzes the conversion of D-ribulose 5-phosphate to formate and 3,4-dihydroxy-2-butanone 4-phosphate.</text>
</comment>
<feature type="binding site" evidence="20">
    <location>
        <position position="286"/>
    </location>
    <ligand>
        <name>Zn(2+)</name>
        <dbReference type="ChEBI" id="CHEBI:29105"/>
        <note>catalytic</note>
    </ligand>
</feature>
<dbReference type="InterPro" id="IPR016299">
    <property type="entry name" value="Riboflavin_synth_RibBA"/>
</dbReference>
<evidence type="ECO:0000256" key="10">
    <source>
        <dbReference type="ARBA" id="ARBA00022741"/>
    </source>
</evidence>
<dbReference type="PANTHER" id="PTHR21327:SF18">
    <property type="entry name" value="3,4-DIHYDROXY-2-BUTANONE 4-PHOSPHATE SYNTHASE"/>
    <property type="match status" value="1"/>
</dbReference>
<evidence type="ECO:0000256" key="4">
    <source>
        <dbReference type="ARBA" id="ARBA00004853"/>
    </source>
</evidence>
<dbReference type="GO" id="GO:0005829">
    <property type="term" value="C:cytosol"/>
    <property type="evidence" value="ECO:0007669"/>
    <property type="project" value="TreeGrafter"/>
</dbReference>
<feature type="site" description="Essential for DHBP synthase activity" evidence="20">
    <location>
        <position position="133"/>
    </location>
</feature>
<dbReference type="SUPFAM" id="SSF142695">
    <property type="entry name" value="RibA-like"/>
    <property type="match status" value="1"/>
</dbReference>
<comment type="similarity">
    <text evidence="7 20">In the C-terminal section; belongs to the GTP cyclohydrolase II family.</text>
</comment>
<sequence>MSIANAEEVFCSISEALDELRAGRMIILVDDENRENEGDLVAAGEMVTPEIVNFMITHGRGLFCLALPSTHAERLGLFPQSPVNNASLGTAFTVSVDAKEGITTGISAMDRARTVEVCMDDGATAADLVRPGHLFPLRAQDGGVLVRAGHTEGGVDLCRMGGLKPGAVICEILREDGGLARADDLVRFSRRWNIKMCTIEELIKYRRSREILVKREVQVKLPTRFGECDAISYESAVDSQPHVALCFGGVGIPVNGKVPIQEEPVLVRVHSECLTGDVFGSLLCDCGPQLHHALDMVGNQGRGVVLYMRQEGRGIGLANKLRAYKLQQEEGLDTVEANQKLGFPGDLRHYGIGAQILFDLGVREIRLLTNNPKKVVGLDGYGLSIVERIPIEIPANACNERYLETKRTKMGHLHRDESD</sequence>
<evidence type="ECO:0000256" key="11">
    <source>
        <dbReference type="ARBA" id="ARBA00022801"/>
    </source>
</evidence>
<name>A0A518B354_9BACT</name>
<evidence type="ECO:0000256" key="8">
    <source>
        <dbReference type="ARBA" id="ARBA00022619"/>
    </source>
</evidence>
<dbReference type="InterPro" id="IPR017945">
    <property type="entry name" value="DHBP_synth_RibB-like_a/b_dom"/>
</dbReference>
<comment type="cofactor">
    <cofactor evidence="2">
        <name>Mn(2+)</name>
        <dbReference type="ChEBI" id="CHEBI:29035"/>
    </cofactor>
</comment>
<evidence type="ECO:0000256" key="20">
    <source>
        <dbReference type="HAMAP-Rule" id="MF_01283"/>
    </source>
</evidence>
<feature type="binding site" evidence="20">
    <location>
        <position position="39"/>
    </location>
    <ligand>
        <name>D-ribulose 5-phosphate</name>
        <dbReference type="ChEBI" id="CHEBI:58121"/>
    </ligand>
</feature>
<keyword evidence="23" id="KW-1185">Reference proteome</keyword>
<dbReference type="FunFam" id="3.90.870.10:FF:000001">
    <property type="entry name" value="Riboflavin biosynthesis protein RibBA"/>
    <property type="match status" value="1"/>
</dbReference>
<feature type="binding site" evidence="20">
    <location>
        <position position="171"/>
    </location>
    <ligand>
        <name>D-ribulose 5-phosphate</name>
        <dbReference type="ChEBI" id="CHEBI:58121"/>
    </ligand>
</feature>
<dbReference type="FunFam" id="3.40.50.10990:FF:000001">
    <property type="entry name" value="Riboflavin biosynthesis protein RibBA"/>
    <property type="match status" value="1"/>
</dbReference>
<feature type="binding site" evidence="20">
    <location>
        <begin position="34"/>
        <end position="35"/>
    </location>
    <ligand>
        <name>D-ribulose 5-phosphate</name>
        <dbReference type="ChEBI" id="CHEBI:58121"/>
    </ligand>
</feature>
<gene>
    <name evidence="20 22" type="primary">ribBA</name>
    <name evidence="22" type="ORF">Pan216_22280</name>
</gene>
<comment type="cofactor">
    <cofactor evidence="20">
        <name>Zn(2+)</name>
        <dbReference type="ChEBI" id="CHEBI:29105"/>
    </cofactor>
    <text evidence="20">Binds 1 zinc ion per subunit.</text>
</comment>
<evidence type="ECO:0000256" key="2">
    <source>
        <dbReference type="ARBA" id="ARBA00001936"/>
    </source>
</evidence>
<dbReference type="AlphaFoldDB" id="A0A518B354"/>
<dbReference type="GO" id="GO:0009231">
    <property type="term" value="P:riboflavin biosynthetic process"/>
    <property type="evidence" value="ECO:0007669"/>
    <property type="project" value="UniProtKB-UniRule"/>
</dbReference>
<dbReference type="GO" id="GO:0008686">
    <property type="term" value="F:3,4-dihydroxy-2-butanone-4-phosphate synthase activity"/>
    <property type="evidence" value="ECO:0007669"/>
    <property type="project" value="UniProtKB-UniRule"/>
</dbReference>
<evidence type="ECO:0000256" key="18">
    <source>
        <dbReference type="ARBA" id="ARBA00043932"/>
    </source>
</evidence>
<comment type="catalytic activity">
    <reaction evidence="1 20">
        <text>D-ribulose 5-phosphate = (2S)-2-hydroxy-3-oxobutyl phosphate + formate + H(+)</text>
        <dbReference type="Rhea" id="RHEA:18457"/>
        <dbReference type="ChEBI" id="CHEBI:15378"/>
        <dbReference type="ChEBI" id="CHEBI:15740"/>
        <dbReference type="ChEBI" id="CHEBI:58121"/>
        <dbReference type="ChEBI" id="CHEBI:58830"/>
        <dbReference type="EC" id="4.1.99.12"/>
    </reaction>
</comment>
<dbReference type="HAMAP" id="MF_01283">
    <property type="entry name" value="RibBA"/>
    <property type="match status" value="1"/>
</dbReference>
<keyword evidence="15 20" id="KW-0464">Manganese</keyword>
<evidence type="ECO:0000256" key="19">
    <source>
        <dbReference type="ARBA" id="ARBA00049295"/>
    </source>
</evidence>
<evidence type="ECO:0000256" key="15">
    <source>
        <dbReference type="ARBA" id="ARBA00023211"/>
    </source>
</evidence>
<keyword evidence="10 20" id="KW-0547">Nucleotide-binding</keyword>
<feature type="region of interest" description="DHBP synthase" evidence="20">
    <location>
        <begin position="1"/>
        <end position="208"/>
    </location>
</feature>
<evidence type="ECO:0000313" key="23">
    <source>
        <dbReference type="Proteomes" id="UP000317093"/>
    </source>
</evidence>
<keyword evidence="8 20" id="KW-0686">Riboflavin biosynthesis</keyword>
<evidence type="ECO:0000256" key="9">
    <source>
        <dbReference type="ARBA" id="ARBA00022723"/>
    </source>
</evidence>
<feature type="region of interest" description="GTP cyclohydrolase II" evidence="20">
    <location>
        <begin position="209"/>
        <end position="419"/>
    </location>
</feature>
<feature type="binding site" evidence="20">
    <location>
        <position position="273"/>
    </location>
    <ligand>
        <name>Zn(2+)</name>
        <dbReference type="ChEBI" id="CHEBI:29105"/>
        <note>catalytic</note>
    </ligand>
</feature>
<feature type="binding site" evidence="20">
    <location>
        <position position="150"/>
    </location>
    <ligand>
        <name>Mg(2+)</name>
        <dbReference type="ChEBI" id="CHEBI:18420"/>
        <label>2</label>
    </ligand>
</feature>
<dbReference type="Gene3D" id="3.90.870.10">
    <property type="entry name" value="DHBP synthase"/>
    <property type="match status" value="1"/>
</dbReference>
<dbReference type="PANTHER" id="PTHR21327">
    <property type="entry name" value="GTP CYCLOHYDROLASE II-RELATED"/>
    <property type="match status" value="1"/>
</dbReference>
<dbReference type="KEGG" id="knv:Pan216_22280"/>
<comment type="catalytic activity">
    <reaction evidence="19 20">
        <text>GTP + 4 H2O = 2,5-diamino-6-hydroxy-4-(5-phosphoribosylamino)-pyrimidine + formate + 2 phosphate + 3 H(+)</text>
        <dbReference type="Rhea" id="RHEA:23704"/>
        <dbReference type="ChEBI" id="CHEBI:15377"/>
        <dbReference type="ChEBI" id="CHEBI:15378"/>
        <dbReference type="ChEBI" id="CHEBI:15740"/>
        <dbReference type="ChEBI" id="CHEBI:37565"/>
        <dbReference type="ChEBI" id="CHEBI:43474"/>
        <dbReference type="ChEBI" id="CHEBI:58614"/>
        <dbReference type="EC" id="3.5.4.25"/>
    </reaction>
</comment>
<evidence type="ECO:0000256" key="3">
    <source>
        <dbReference type="ARBA" id="ARBA00002284"/>
    </source>
</evidence>
<comment type="similarity">
    <text evidence="6 20">In the N-terminal section; belongs to the DHBP synthase family.</text>
</comment>
<feature type="binding site" evidence="20">
    <location>
        <position position="369"/>
    </location>
    <ligand>
        <name>GTP</name>
        <dbReference type="ChEBI" id="CHEBI:37565"/>
    </ligand>
</feature>
<reference evidence="22 23" key="1">
    <citation type="submission" date="2019-02" db="EMBL/GenBank/DDBJ databases">
        <title>Deep-cultivation of Planctomycetes and their phenomic and genomic characterization uncovers novel biology.</title>
        <authorList>
            <person name="Wiegand S."/>
            <person name="Jogler M."/>
            <person name="Boedeker C."/>
            <person name="Pinto D."/>
            <person name="Vollmers J."/>
            <person name="Rivas-Marin E."/>
            <person name="Kohn T."/>
            <person name="Peeters S.H."/>
            <person name="Heuer A."/>
            <person name="Rast P."/>
            <person name="Oberbeckmann S."/>
            <person name="Bunk B."/>
            <person name="Jeske O."/>
            <person name="Meyerdierks A."/>
            <person name="Storesund J.E."/>
            <person name="Kallscheuer N."/>
            <person name="Luecker S."/>
            <person name="Lage O.M."/>
            <person name="Pohl T."/>
            <person name="Merkel B.J."/>
            <person name="Hornburger P."/>
            <person name="Mueller R.-W."/>
            <person name="Bruemmer F."/>
            <person name="Labrenz M."/>
            <person name="Spormann A.M."/>
            <person name="Op den Camp H."/>
            <person name="Overmann J."/>
            <person name="Amann R."/>
            <person name="Jetten M.S.M."/>
            <person name="Mascher T."/>
            <person name="Medema M.H."/>
            <person name="Devos D.P."/>
            <person name="Kaster A.-K."/>
            <person name="Ovreas L."/>
            <person name="Rohde M."/>
            <person name="Galperin M.Y."/>
            <person name="Jogler C."/>
        </authorList>
    </citation>
    <scope>NUCLEOTIDE SEQUENCE [LARGE SCALE GENOMIC DNA]</scope>
    <source>
        <strain evidence="22 23">Pan216</strain>
    </source>
</reference>
<keyword evidence="11 20" id="KW-0378">Hydrolase</keyword>
<proteinExistence type="inferred from homology"/>
<comment type="pathway">
    <text evidence="5 20">Cofactor biosynthesis; riboflavin biosynthesis; 2-hydroxy-3-oxobutyl phosphate from D-ribulose 5-phosphate: step 1/1.</text>
</comment>
<feature type="binding site" evidence="20">
    <location>
        <begin position="311"/>
        <end position="313"/>
    </location>
    <ligand>
        <name>GTP</name>
        <dbReference type="ChEBI" id="CHEBI:37565"/>
    </ligand>
</feature>
<dbReference type="InterPro" id="IPR032677">
    <property type="entry name" value="GTP_cyclohydro_II"/>
</dbReference>
<dbReference type="GO" id="GO:0030145">
    <property type="term" value="F:manganese ion binding"/>
    <property type="evidence" value="ECO:0007669"/>
    <property type="project" value="UniProtKB-UniRule"/>
</dbReference>
<evidence type="ECO:0000256" key="12">
    <source>
        <dbReference type="ARBA" id="ARBA00022833"/>
    </source>
</evidence>
<dbReference type="GO" id="GO:0008270">
    <property type="term" value="F:zinc ion binding"/>
    <property type="evidence" value="ECO:0007669"/>
    <property type="project" value="UniProtKB-UniRule"/>
</dbReference>
<feature type="binding site" evidence="20">
    <location>
        <begin position="147"/>
        <end position="151"/>
    </location>
    <ligand>
        <name>D-ribulose 5-phosphate</name>
        <dbReference type="ChEBI" id="CHEBI:58121"/>
    </ligand>
</feature>
<feature type="active site" description="Nucleophile; for GTP cyclohydrolase activity" evidence="20">
    <location>
        <position position="348"/>
    </location>
</feature>
<feature type="binding site" evidence="20">
    <location>
        <position position="35"/>
    </location>
    <ligand>
        <name>Mg(2+)</name>
        <dbReference type="ChEBI" id="CHEBI:18420"/>
        <label>1</label>
    </ligand>
</feature>
<feature type="binding site" evidence="20">
    <location>
        <position position="374"/>
    </location>
    <ligand>
        <name>GTP</name>
        <dbReference type="ChEBI" id="CHEBI:37565"/>
    </ligand>
</feature>
<dbReference type="NCBIfam" id="TIGR00506">
    <property type="entry name" value="ribB"/>
    <property type="match status" value="1"/>
</dbReference>
<feature type="active site" description="Proton acceptor; for GTP cyclohydrolase activity" evidence="20">
    <location>
        <position position="346"/>
    </location>
</feature>
<feature type="binding site" evidence="20">
    <location>
        <position position="284"/>
    </location>
    <ligand>
        <name>Zn(2+)</name>
        <dbReference type="ChEBI" id="CHEBI:29105"/>
        <note>catalytic</note>
    </ligand>
</feature>
<feature type="site" description="Essential for DHBP synthase activity" evidence="20">
    <location>
        <position position="171"/>
    </location>
</feature>
<evidence type="ECO:0000256" key="1">
    <source>
        <dbReference type="ARBA" id="ARBA00000141"/>
    </source>
</evidence>
<evidence type="ECO:0000256" key="6">
    <source>
        <dbReference type="ARBA" id="ARBA00005520"/>
    </source>
</evidence>
<dbReference type="SUPFAM" id="SSF55821">
    <property type="entry name" value="YrdC/RibB"/>
    <property type="match status" value="1"/>
</dbReference>
<keyword evidence="17 20" id="KW-0511">Multifunctional enzyme</keyword>
<evidence type="ECO:0000256" key="16">
    <source>
        <dbReference type="ARBA" id="ARBA00023239"/>
    </source>
</evidence>
<feature type="binding site" evidence="20">
    <location>
        <begin position="268"/>
        <end position="272"/>
    </location>
    <ligand>
        <name>GTP</name>
        <dbReference type="ChEBI" id="CHEBI:37565"/>
    </ligand>
</feature>
<evidence type="ECO:0000256" key="17">
    <source>
        <dbReference type="ARBA" id="ARBA00023268"/>
    </source>
</evidence>
<dbReference type="CDD" id="cd00641">
    <property type="entry name" value="GTP_cyclohydro2"/>
    <property type="match status" value="1"/>
</dbReference>
<dbReference type="UniPathway" id="UPA00275">
    <property type="reaction ID" value="UER00399"/>
</dbReference>